<dbReference type="SUPFAM" id="SSF52540">
    <property type="entry name" value="P-loop containing nucleoside triphosphate hydrolases"/>
    <property type="match status" value="2"/>
</dbReference>
<evidence type="ECO:0000256" key="2">
    <source>
        <dbReference type="ARBA" id="ARBA00007577"/>
    </source>
</evidence>
<evidence type="ECO:0000256" key="3">
    <source>
        <dbReference type="ARBA" id="ARBA00022448"/>
    </source>
</evidence>
<dbReference type="SUPFAM" id="SSF90123">
    <property type="entry name" value="ABC transporter transmembrane region"/>
    <property type="match status" value="2"/>
</dbReference>
<dbReference type="CDD" id="cd18578">
    <property type="entry name" value="ABC_6TM_Pgp_ABCB1_D2_like"/>
    <property type="match status" value="1"/>
</dbReference>
<evidence type="ECO:0000256" key="12">
    <source>
        <dbReference type="SAM" id="Phobius"/>
    </source>
</evidence>
<keyword evidence="16" id="KW-1185">Reference proteome</keyword>
<evidence type="ECO:0000256" key="11">
    <source>
        <dbReference type="SAM" id="MobiDB-lite"/>
    </source>
</evidence>
<dbReference type="FunFam" id="3.40.50.300:FF:000066">
    <property type="entry name" value="ABC transporter B family member 1"/>
    <property type="match status" value="1"/>
</dbReference>
<dbReference type="InterPro" id="IPR039421">
    <property type="entry name" value="Type_1_exporter"/>
</dbReference>
<feature type="transmembrane region" description="Helical" evidence="12">
    <location>
        <begin position="812"/>
        <end position="834"/>
    </location>
</feature>
<protein>
    <recommendedName>
        <fullName evidence="17">ABC transporter B family member 19-like</fullName>
    </recommendedName>
</protein>
<feature type="transmembrane region" description="Helical" evidence="12">
    <location>
        <begin position="673"/>
        <end position="693"/>
    </location>
</feature>
<evidence type="ECO:0000256" key="6">
    <source>
        <dbReference type="ARBA" id="ARBA00022741"/>
    </source>
</evidence>
<reference evidence="15 16" key="1">
    <citation type="submission" date="2017-11" db="EMBL/GenBank/DDBJ databases">
        <title>De-novo sequencing of pomegranate (Punica granatum L.) genome.</title>
        <authorList>
            <person name="Akparov Z."/>
            <person name="Amiraslanov A."/>
            <person name="Hajiyeva S."/>
            <person name="Abbasov M."/>
            <person name="Kaur K."/>
            <person name="Hamwieh A."/>
            <person name="Solovyev V."/>
            <person name="Salamov A."/>
            <person name="Braich B."/>
            <person name="Kosarev P."/>
            <person name="Mahmoud A."/>
            <person name="Hajiyev E."/>
            <person name="Babayeva S."/>
            <person name="Izzatullayeva V."/>
            <person name="Mammadov A."/>
            <person name="Mammadov A."/>
            <person name="Sharifova S."/>
            <person name="Ojaghi J."/>
            <person name="Eynullazada K."/>
            <person name="Bayramov B."/>
            <person name="Abdulazimova A."/>
            <person name="Shahmuradov I."/>
        </authorList>
    </citation>
    <scope>NUCLEOTIDE SEQUENCE [LARGE SCALE GENOMIC DNA]</scope>
    <source>
        <strain evidence="16">cv. AG2017</strain>
        <tissue evidence="15">Leaf</tissue>
    </source>
</reference>
<organism evidence="15 16">
    <name type="scientific">Punica granatum</name>
    <name type="common">Pomegranate</name>
    <dbReference type="NCBI Taxonomy" id="22663"/>
    <lineage>
        <taxon>Eukaryota</taxon>
        <taxon>Viridiplantae</taxon>
        <taxon>Streptophyta</taxon>
        <taxon>Embryophyta</taxon>
        <taxon>Tracheophyta</taxon>
        <taxon>Spermatophyta</taxon>
        <taxon>Magnoliopsida</taxon>
        <taxon>eudicotyledons</taxon>
        <taxon>Gunneridae</taxon>
        <taxon>Pentapetalae</taxon>
        <taxon>rosids</taxon>
        <taxon>malvids</taxon>
        <taxon>Myrtales</taxon>
        <taxon>Lythraceae</taxon>
        <taxon>Punica</taxon>
    </lineage>
</organism>
<comment type="caution">
    <text evidence="15">The sequence shown here is derived from an EMBL/GenBank/DDBJ whole genome shotgun (WGS) entry which is preliminary data.</text>
</comment>
<accession>A0A2I0IJ75</accession>
<dbReference type="CDD" id="cd03249">
    <property type="entry name" value="ABC_MTABC3_MDL1_MDL2"/>
    <property type="match status" value="1"/>
</dbReference>
<feature type="transmembrane region" description="Helical" evidence="12">
    <location>
        <begin position="699"/>
        <end position="721"/>
    </location>
</feature>
<comment type="similarity">
    <text evidence="2">Belongs to the ABC transporter superfamily. ABCB family. Multidrug resistance exporter (TC 3.A.1.201) subfamily.</text>
</comment>
<dbReference type="Pfam" id="PF00005">
    <property type="entry name" value="ABC_tran"/>
    <property type="match status" value="1"/>
</dbReference>
<keyword evidence="8 12" id="KW-1133">Transmembrane helix</keyword>
<dbReference type="GO" id="GO:0015421">
    <property type="term" value="F:ABC-type oligopeptide transporter activity"/>
    <property type="evidence" value="ECO:0007669"/>
    <property type="project" value="TreeGrafter"/>
</dbReference>
<dbReference type="InterPro" id="IPR027417">
    <property type="entry name" value="P-loop_NTPase"/>
</dbReference>
<dbReference type="CDD" id="cd18577">
    <property type="entry name" value="ABC_6TM_Pgp_ABCB1_D1_like"/>
    <property type="match status" value="1"/>
</dbReference>
<feature type="transmembrane region" description="Helical" evidence="12">
    <location>
        <begin position="237"/>
        <end position="259"/>
    </location>
</feature>
<dbReference type="GO" id="GO:0005886">
    <property type="term" value="C:plasma membrane"/>
    <property type="evidence" value="ECO:0007669"/>
    <property type="project" value="UniProtKB-SubCell"/>
</dbReference>
<feature type="transmembrane region" description="Helical" evidence="12">
    <location>
        <begin position="551"/>
        <end position="572"/>
    </location>
</feature>
<keyword evidence="3" id="KW-0813">Transport</keyword>
<dbReference type="STRING" id="22663.A0A2I0IJ75"/>
<name>A0A2I0IJ75_PUNGR</name>
<dbReference type="InterPro" id="IPR017871">
    <property type="entry name" value="ABC_transporter-like_CS"/>
</dbReference>
<evidence type="ECO:0000256" key="4">
    <source>
        <dbReference type="ARBA" id="ARBA00022692"/>
    </source>
</evidence>
<proteinExistence type="inferred from homology"/>
<feature type="transmembrane region" description="Helical" evidence="12">
    <location>
        <begin position="776"/>
        <end position="800"/>
    </location>
</feature>
<keyword evidence="5" id="KW-0677">Repeat</keyword>
<dbReference type="InterPro" id="IPR003593">
    <property type="entry name" value="AAA+_ATPase"/>
</dbReference>
<dbReference type="GO" id="GO:0016887">
    <property type="term" value="F:ATP hydrolysis activity"/>
    <property type="evidence" value="ECO:0007669"/>
    <property type="project" value="InterPro"/>
</dbReference>
<dbReference type="PROSITE" id="PS00211">
    <property type="entry name" value="ABC_TRANSPORTER_1"/>
    <property type="match status" value="2"/>
</dbReference>
<dbReference type="GO" id="GO:0005524">
    <property type="term" value="F:ATP binding"/>
    <property type="evidence" value="ECO:0007669"/>
    <property type="project" value="UniProtKB-KW"/>
</dbReference>
<evidence type="ECO:0008006" key="17">
    <source>
        <dbReference type="Google" id="ProtNLM"/>
    </source>
</evidence>
<dbReference type="GO" id="GO:0090374">
    <property type="term" value="P:oligopeptide export from mitochondrion"/>
    <property type="evidence" value="ECO:0007669"/>
    <property type="project" value="TreeGrafter"/>
</dbReference>
<feature type="transmembrane region" description="Helical" evidence="12">
    <location>
        <begin position="592"/>
        <end position="610"/>
    </location>
</feature>
<gene>
    <name evidence="15" type="ORF">CRG98_035814</name>
</gene>
<dbReference type="FunFam" id="1.20.1560.10:FF:000155">
    <property type="entry name" value="ATP-binding cassette transporter, subfamily B, member 2, group MDR/PGP protein PpABCB2"/>
    <property type="match status" value="1"/>
</dbReference>
<dbReference type="FunFam" id="3.40.50.300:FF:000604">
    <property type="entry name" value="ABC transporter B family member 28"/>
    <property type="match status" value="1"/>
</dbReference>
<feature type="domain" description="ABC transmembrane type-1" evidence="14">
    <location>
        <begin position="553"/>
        <end position="839"/>
    </location>
</feature>
<sequence>MVLVILGCIGALINGGSLPWYSYLFGNFVNKIAQDIGGDLDTMMKHIEKICLFMTGLVALVVVGAYLEITCWRLVGERAAHRIRTKYLRAVLRQDIGFFDRDVRTSDVMHGISSDVAQIQEVLGEKMAHFVHHVFTFICGYVVGFLRSWKVSLVVFSVTPLMMFCGIAYKAVYVGLASKEEVSYMKAGSVVEQAISSIRTVLSFVAEDNLAARYSELLERSVPVGAKIGFAKGAGMGVIYLVTYSTWALAFWYGSILVARGELNGGKAIACFFGSTIFALIERFYDPVKGTITLDRQDLKSLQVKWLRSQIGMVGQEPVLFATSIIENVMMGKENATRKEVMAACIAANAHGFISSLPQGYNTQVGDRGALLSGGQKQRIALARAMIKDPKILLLDEPTSALDPESEIVVQQAIDKISTGRTTIVIAHRLATVRNSHAIAVLDQGSVVEIGDHRSLLERGGAYHDLVKLASDTNHDRRSPKQQSTPQKGGGNLPLYEQSVHYGHDVSRSKYYKSTQEEHSNMVLEEVEQNPMMRNYKLSEVWNLQKPEMTVLLVGFLLGMFAGAILSVFPFLLGEALRIYFDKDTERMKRQVGHLCLALVGLGVGCILSMTGQQGFCGWAGTRLTARVRDLLFRSILKQEPGWFDFEDNSTGVLVSRLSTDCISFRSVLGDRISVMLMGITSAAVGLGVSFVLEWRLTLLAVALTPFTLGASYLSLIINIGPRIDNNAYAKASNIAAGAISNIRTVTTFSAQEQLIRSFDQALSEPRKKSARRSQILGLTLGLSQGAMYGAYTLTLWFGAYLVKEGYTSFGVVYKIFLILVLSSFSVGQLAGLAPDTSQASSAIPAVFDIINRRPLIGSGGRDRGRKLDRSRPWDIEFRKVTFAYPSRPEVVVLREFTLKVKEGRVVALVGGSGSGKSTVVWLVQRFYDPIQGKVMMGKMDLREMNLKWLRRQMALVGQEPALFAGSIRENIAFGDSNASWSEIEEAAKEAYIHKFISGLPQGYETQVGDSGVMLSGGQKQRIAIARAILKRSKVLLLDEASSALDLESERHVQDALRKVSRQATTIVVAHRISTIRDADMIAVVRDGTVTEFGTHDSLLASHVNGLYATLVRAENEANAFA</sequence>
<dbReference type="EMBL" id="PGOL01002976">
    <property type="protein sequence ID" value="PKI43803.1"/>
    <property type="molecule type" value="Genomic_DNA"/>
</dbReference>
<dbReference type="InterPro" id="IPR003439">
    <property type="entry name" value="ABC_transporter-like_ATP-bd"/>
</dbReference>
<feature type="transmembrane region" description="Helical" evidence="12">
    <location>
        <begin position="52"/>
        <end position="75"/>
    </location>
</feature>
<keyword evidence="10" id="KW-0325">Glycoprotein</keyword>
<feature type="region of interest" description="Disordered" evidence="11">
    <location>
        <begin position="471"/>
        <end position="494"/>
    </location>
</feature>
<evidence type="ECO:0000259" key="13">
    <source>
        <dbReference type="PROSITE" id="PS50893"/>
    </source>
</evidence>
<evidence type="ECO:0000313" key="16">
    <source>
        <dbReference type="Proteomes" id="UP000233551"/>
    </source>
</evidence>
<evidence type="ECO:0000256" key="7">
    <source>
        <dbReference type="ARBA" id="ARBA00022840"/>
    </source>
</evidence>
<dbReference type="Pfam" id="PF00664">
    <property type="entry name" value="ABC_membrane"/>
    <property type="match status" value="2"/>
</dbReference>
<evidence type="ECO:0000256" key="9">
    <source>
        <dbReference type="ARBA" id="ARBA00023136"/>
    </source>
</evidence>
<feature type="domain" description="ABC transporter" evidence="13">
    <location>
        <begin position="212"/>
        <end position="469"/>
    </location>
</feature>
<dbReference type="Gene3D" id="1.20.1560.10">
    <property type="entry name" value="ABC transporter type 1, transmembrane domain"/>
    <property type="match status" value="2"/>
</dbReference>
<dbReference type="Proteomes" id="UP000233551">
    <property type="component" value="Unassembled WGS sequence"/>
</dbReference>
<keyword evidence="7" id="KW-0067">ATP-binding</keyword>
<comment type="subcellular location">
    <subcellularLocation>
        <location evidence="1">Cell membrane</location>
        <topology evidence="1">Multi-pass membrane protein</topology>
    </subcellularLocation>
</comment>
<keyword evidence="6" id="KW-0547">Nucleotide-binding</keyword>
<dbReference type="PROSITE" id="PS50929">
    <property type="entry name" value="ABC_TM1F"/>
    <property type="match status" value="2"/>
</dbReference>
<dbReference type="InterPro" id="IPR036640">
    <property type="entry name" value="ABC1_TM_sf"/>
</dbReference>
<evidence type="ECO:0000259" key="14">
    <source>
        <dbReference type="PROSITE" id="PS50929"/>
    </source>
</evidence>
<evidence type="ECO:0000256" key="5">
    <source>
        <dbReference type="ARBA" id="ARBA00022737"/>
    </source>
</evidence>
<dbReference type="InterPro" id="IPR011527">
    <property type="entry name" value="ABC1_TM_dom"/>
</dbReference>
<evidence type="ECO:0000256" key="8">
    <source>
        <dbReference type="ARBA" id="ARBA00022989"/>
    </source>
</evidence>
<evidence type="ECO:0000256" key="1">
    <source>
        <dbReference type="ARBA" id="ARBA00004651"/>
    </source>
</evidence>
<feature type="transmembrane region" description="Helical" evidence="12">
    <location>
        <begin position="155"/>
        <end position="176"/>
    </location>
</feature>
<evidence type="ECO:0000313" key="15">
    <source>
        <dbReference type="EMBL" id="PKI43803.1"/>
    </source>
</evidence>
<feature type="domain" description="ABC transporter" evidence="13">
    <location>
        <begin position="876"/>
        <end position="1112"/>
    </location>
</feature>
<keyword evidence="4 12" id="KW-0812">Transmembrane</keyword>
<evidence type="ECO:0000256" key="10">
    <source>
        <dbReference type="ARBA" id="ARBA00023180"/>
    </source>
</evidence>
<dbReference type="AlphaFoldDB" id="A0A2I0IJ75"/>
<dbReference type="GO" id="GO:0005743">
    <property type="term" value="C:mitochondrial inner membrane"/>
    <property type="evidence" value="ECO:0007669"/>
    <property type="project" value="TreeGrafter"/>
</dbReference>
<dbReference type="SMART" id="SM00382">
    <property type="entry name" value="AAA"/>
    <property type="match status" value="2"/>
</dbReference>
<dbReference type="Gene3D" id="3.40.50.300">
    <property type="entry name" value="P-loop containing nucleotide triphosphate hydrolases"/>
    <property type="match status" value="2"/>
</dbReference>
<feature type="domain" description="ABC transmembrane type-1" evidence="14">
    <location>
        <begin position="5"/>
        <end position="279"/>
    </location>
</feature>
<dbReference type="PANTHER" id="PTHR43394:SF11">
    <property type="entry name" value="ATP-BINDING CASSETTE TRANSPORTER"/>
    <property type="match status" value="1"/>
</dbReference>
<feature type="transmembrane region" description="Helical" evidence="12">
    <location>
        <begin position="130"/>
        <end position="149"/>
    </location>
</feature>
<dbReference type="PROSITE" id="PS50893">
    <property type="entry name" value="ABC_TRANSPORTER_2"/>
    <property type="match status" value="2"/>
</dbReference>
<keyword evidence="9 12" id="KW-0472">Membrane</keyword>
<dbReference type="PANTHER" id="PTHR43394">
    <property type="entry name" value="ATP-DEPENDENT PERMEASE MDL1, MITOCHONDRIAL"/>
    <property type="match status" value="1"/>
</dbReference>